<organism evidence="2 3">
    <name type="scientific">Eiseniibacteriota bacterium</name>
    <dbReference type="NCBI Taxonomy" id="2212470"/>
    <lineage>
        <taxon>Bacteria</taxon>
        <taxon>Candidatus Eiseniibacteriota</taxon>
    </lineage>
</organism>
<protein>
    <recommendedName>
        <fullName evidence="4">Cell division protein ZapB</fullName>
    </recommendedName>
</protein>
<dbReference type="Gene3D" id="1.20.5.340">
    <property type="match status" value="1"/>
</dbReference>
<dbReference type="AlphaFoldDB" id="A0A956NDT1"/>
<name>A0A956NDT1_UNCEI</name>
<reference evidence="2" key="1">
    <citation type="submission" date="2020-04" db="EMBL/GenBank/DDBJ databases">
        <authorList>
            <person name="Zhang T."/>
        </authorList>
    </citation>
    <scope>NUCLEOTIDE SEQUENCE</scope>
    <source>
        <strain evidence="2">HKST-UBA02</strain>
    </source>
</reference>
<accession>A0A956NDT1</accession>
<reference evidence="2" key="2">
    <citation type="journal article" date="2021" name="Microbiome">
        <title>Successional dynamics and alternative stable states in a saline activated sludge microbial community over 9 years.</title>
        <authorList>
            <person name="Wang Y."/>
            <person name="Ye J."/>
            <person name="Ju F."/>
            <person name="Liu L."/>
            <person name="Boyd J.A."/>
            <person name="Deng Y."/>
            <person name="Parks D.H."/>
            <person name="Jiang X."/>
            <person name="Yin X."/>
            <person name="Woodcroft B.J."/>
            <person name="Tyson G.W."/>
            <person name="Hugenholtz P."/>
            <person name="Polz M.F."/>
            <person name="Zhang T."/>
        </authorList>
    </citation>
    <scope>NUCLEOTIDE SEQUENCE</scope>
    <source>
        <strain evidence="2">HKST-UBA02</strain>
    </source>
</reference>
<sequence length="73" mass="8117">MGNNGVESTADVSIEMELDLIEEKILKAAETIEKLRAEKASLEAECERLRAERGETVSRISKILEKVDAIETL</sequence>
<comment type="caution">
    <text evidence="2">The sequence shown here is derived from an EMBL/GenBank/DDBJ whole genome shotgun (WGS) entry which is preliminary data.</text>
</comment>
<dbReference type="EMBL" id="JAGQHS010000015">
    <property type="protein sequence ID" value="MCA9755084.1"/>
    <property type="molecule type" value="Genomic_DNA"/>
</dbReference>
<gene>
    <name evidence="2" type="ORF">KDA27_04720</name>
</gene>
<proteinExistence type="predicted"/>
<evidence type="ECO:0000256" key="1">
    <source>
        <dbReference type="SAM" id="Coils"/>
    </source>
</evidence>
<evidence type="ECO:0000313" key="2">
    <source>
        <dbReference type="EMBL" id="MCA9755084.1"/>
    </source>
</evidence>
<evidence type="ECO:0000313" key="3">
    <source>
        <dbReference type="Proteomes" id="UP000739538"/>
    </source>
</evidence>
<feature type="coiled-coil region" evidence="1">
    <location>
        <begin position="18"/>
        <end position="59"/>
    </location>
</feature>
<keyword evidence="1" id="KW-0175">Coiled coil</keyword>
<dbReference type="Proteomes" id="UP000739538">
    <property type="component" value="Unassembled WGS sequence"/>
</dbReference>
<evidence type="ECO:0008006" key="4">
    <source>
        <dbReference type="Google" id="ProtNLM"/>
    </source>
</evidence>